<proteinExistence type="predicted"/>
<comment type="caution">
    <text evidence="1">The sequence shown here is derived from an EMBL/GenBank/DDBJ whole genome shotgun (WGS) entry which is preliminary data.</text>
</comment>
<evidence type="ECO:0000313" key="1">
    <source>
        <dbReference type="EMBL" id="CAH1565854.1"/>
    </source>
</evidence>
<reference evidence="1" key="1">
    <citation type="submission" date="2022-01" db="EMBL/GenBank/DDBJ databases">
        <authorList>
            <person name="Lagorce A."/>
        </authorList>
    </citation>
    <scope>NUCLEOTIDE SEQUENCE</scope>
    <source>
        <strain evidence="1">Th15_F1_A12</strain>
    </source>
</reference>
<gene>
    <name evidence="1" type="ORF">THF1A12_10420</name>
</gene>
<accession>A0AAU9QG54</accession>
<dbReference type="EMBL" id="CAKMUD010000001">
    <property type="protein sequence ID" value="CAH1565854.1"/>
    <property type="molecule type" value="Genomic_DNA"/>
</dbReference>
<dbReference type="Proteomes" id="UP001295462">
    <property type="component" value="Unassembled WGS sequence"/>
</dbReference>
<protein>
    <submittedName>
        <fullName evidence="1">Uncharacterized protein</fullName>
    </submittedName>
</protein>
<organism evidence="1 2">
    <name type="scientific">Vibrio jasicida</name>
    <dbReference type="NCBI Taxonomy" id="766224"/>
    <lineage>
        <taxon>Bacteria</taxon>
        <taxon>Pseudomonadati</taxon>
        <taxon>Pseudomonadota</taxon>
        <taxon>Gammaproteobacteria</taxon>
        <taxon>Vibrionales</taxon>
        <taxon>Vibrionaceae</taxon>
        <taxon>Vibrio</taxon>
    </lineage>
</organism>
<dbReference type="AlphaFoldDB" id="A0AAU9QG54"/>
<name>A0AAU9QG54_9VIBR</name>
<evidence type="ECO:0000313" key="2">
    <source>
        <dbReference type="Proteomes" id="UP001295462"/>
    </source>
</evidence>
<sequence>MLSNFIFMHLRENNLINKDTICAFHLFIRVIELVRYSKFSNQP</sequence>